<gene>
    <name evidence="2" type="ORF">IW245_006882</name>
</gene>
<proteinExistence type="predicted"/>
<dbReference type="AlphaFoldDB" id="A0A8J7GHB7"/>
<name>A0A8J7GHB7_9ACTN</name>
<protein>
    <recommendedName>
        <fullName evidence="4">Phage-related protein</fullName>
    </recommendedName>
</protein>
<evidence type="ECO:0000313" key="2">
    <source>
        <dbReference type="EMBL" id="MBG6140688.1"/>
    </source>
</evidence>
<comment type="caution">
    <text evidence="2">The sequence shown here is derived from an EMBL/GenBank/DDBJ whole genome shotgun (WGS) entry which is preliminary data.</text>
</comment>
<keyword evidence="3" id="KW-1185">Reference proteome</keyword>
<dbReference type="Proteomes" id="UP000622552">
    <property type="component" value="Unassembled WGS sequence"/>
</dbReference>
<evidence type="ECO:0008006" key="4">
    <source>
        <dbReference type="Google" id="ProtNLM"/>
    </source>
</evidence>
<evidence type="ECO:0000313" key="3">
    <source>
        <dbReference type="Proteomes" id="UP000622552"/>
    </source>
</evidence>
<keyword evidence="1" id="KW-0472">Membrane</keyword>
<reference evidence="2" key="1">
    <citation type="submission" date="2020-11" db="EMBL/GenBank/DDBJ databases">
        <title>Sequencing the genomes of 1000 actinobacteria strains.</title>
        <authorList>
            <person name="Klenk H.-P."/>
        </authorList>
    </citation>
    <scope>NUCLEOTIDE SEQUENCE</scope>
    <source>
        <strain evidence="2">DSM 45356</strain>
    </source>
</reference>
<feature type="transmembrane region" description="Helical" evidence="1">
    <location>
        <begin position="562"/>
        <end position="587"/>
    </location>
</feature>
<keyword evidence="1" id="KW-0812">Transmembrane</keyword>
<accession>A0A8J7GHB7</accession>
<feature type="transmembrane region" description="Helical" evidence="1">
    <location>
        <begin position="468"/>
        <end position="485"/>
    </location>
</feature>
<organism evidence="2 3">
    <name type="scientific">Longispora fulva</name>
    <dbReference type="NCBI Taxonomy" id="619741"/>
    <lineage>
        <taxon>Bacteria</taxon>
        <taxon>Bacillati</taxon>
        <taxon>Actinomycetota</taxon>
        <taxon>Actinomycetes</taxon>
        <taxon>Micromonosporales</taxon>
        <taxon>Micromonosporaceae</taxon>
        <taxon>Longispora</taxon>
    </lineage>
</organism>
<evidence type="ECO:0000256" key="1">
    <source>
        <dbReference type="SAM" id="Phobius"/>
    </source>
</evidence>
<keyword evidence="1" id="KW-1133">Transmembrane helix</keyword>
<dbReference type="RefSeq" id="WP_197007211.1">
    <property type="nucleotide sequence ID" value="NZ_BONS01000047.1"/>
</dbReference>
<dbReference type="EMBL" id="JADOUF010000001">
    <property type="protein sequence ID" value="MBG6140688.1"/>
    <property type="molecule type" value="Genomic_DNA"/>
</dbReference>
<feature type="transmembrane region" description="Helical" evidence="1">
    <location>
        <begin position="402"/>
        <end position="422"/>
    </location>
</feature>
<feature type="transmembrane region" description="Helical" evidence="1">
    <location>
        <begin position="429"/>
        <end position="448"/>
    </location>
</feature>
<sequence>MFVRVLPNVADFAKSLDRYLKRVEARTVLRIRTEIDGEQLVAQVRDAARRAQAVTIDVPTSVHTAGMVGEVRRAAAVAERSTSIDVPVTADTRRLSAALAGLGALAGKGRGALGFLAQGSKLAVGAAALAGMVTQAVHLVAALAPAAGALGAIPALAVTGAAALVTLKLAFSGVGDALAGDPEALAKLAPSARAFVGELLRARPALDALKAGVQQAVFGPLSVEVQGLVRTWLPLLSRHLASIGGEFGLVFGQFAKGAQTPEFIRGIVAALDAATVGVHGWGAAAIPIMQAVGNIVGAFAPAIGRVGSGLADAARQAAEFVNAAAESGKLAEFVGQVGATLRQIGGILLQVGGILGAVFSAAQASGGGLLNNLEQILTAVNQFLSAGAGQTALIDFFASASGIIRTLLPIVTTLAAGFGSVLAPALLKVAGLLGPGLQAAASAIVGIVKSLVDSGALDALASGLSDGLAALGPALIPLAGALGSIVRAAAPLLPLVGKIAAVLAGVLGSALQSLEPLVTAVVDALSESGLADVLAEIGAELGPLIAALVADLMPTVRALLPLLGPLLMAAGKIIVMVLAAATSLLTLLRPLHEFMAAKVLVPVVEALAKGLVWLAGAADKGAQGWRLLTAWLQDLDWSLVWDAIVTGGKAALSWLLALPGRALAALAGLPSQLAGWALGLFVDFSLWVADGIASVLVWWSSLPGRALAAVSSLRDRAAAFLAEVWVRANAAVSAGVDQAVAFVRSLPGRAADALSSLGSRVLGVFSGAGSWLVNAGRDIIAGLINGINSMVERLKSRLRAITDLLPDWKGPAAVDRRILAPSGRLIMAGLIDGITGQVPALRSELAGITADIGRDFTLGVNAAGPSLALPELPAPRPAYGLGTAGPVTPIEPTVNVVAEVRIGDGPVIDAVETAVRRAPERFASHVRAGERGLQRRG</sequence>